<feature type="binding site" evidence="7">
    <location>
        <position position="244"/>
    </location>
    <ligand>
        <name>K(+)</name>
        <dbReference type="ChEBI" id="CHEBI:29103"/>
    </ligand>
</feature>
<dbReference type="PROSITE" id="PS51709">
    <property type="entry name" value="G_TRME"/>
    <property type="match status" value="1"/>
</dbReference>
<reference evidence="8 9" key="1">
    <citation type="submission" date="2017-01" db="EMBL/GenBank/DDBJ databases">
        <title>Genomic analysis of Xuhuaishuia manganoxidans DY6-4.</title>
        <authorList>
            <person name="Wang X."/>
        </authorList>
    </citation>
    <scope>NUCLEOTIDE SEQUENCE [LARGE SCALE GENOMIC DNA]</scope>
    <source>
        <strain evidence="8 9">DY6-4</strain>
    </source>
</reference>
<feature type="binding site" evidence="7">
    <location>
        <position position="248"/>
    </location>
    <ligand>
        <name>Mg(2+)</name>
        <dbReference type="ChEBI" id="CHEBI:18420"/>
    </ligand>
</feature>
<dbReference type="NCBIfam" id="NF003661">
    <property type="entry name" value="PRK05291.1-3"/>
    <property type="match status" value="1"/>
</dbReference>
<keyword evidence="2 7" id="KW-0819">tRNA processing</keyword>
<dbReference type="HAMAP" id="MF_00379">
    <property type="entry name" value="GTPase_MnmE"/>
    <property type="match status" value="1"/>
</dbReference>
<dbReference type="Pfam" id="PF01926">
    <property type="entry name" value="MMR_HSR1"/>
    <property type="match status" value="1"/>
</dbReference>
<evidence type="ECO:0000313" key="8">
    <source>
        <dbReference type="EMBL" id="APX89828.1"/>
    </source>
</evidence>
<evidence type="ECO:0000256" key="2">
    <source>
        <dbReference type="ARBA" id="ARBA00022694"/>
    </source>
</evidence>
<evidence type="ECO:0000256" key="1">
    <source>
        <dbReference type="ARBA" id="ARBA00011043"/>
    </source>
</evidence>
<keyword evidence="7" id="KW-0460">Magnesium</keyword>
<dbReference type="CDD" id="cd04164">
    <property type="entry name" value="trmE"/>
    <property type="match status" value="1"/>
</dbReference>
<dbReference type="GO" id="GO:0046872">
    <property type="term" value="F:metal ion binding"/>
    <property type="evidence" value="ECO:0007669"/>
    <property type="project" value="UniProtKB-KW"/>
</dbReference>
<feature type="binding site" evidence="7">
    <location>
        <position position="117"/>
    </location>
    <ligand>
        <name>(6S)-5-formyl-5,6,7,8-tetrahydrofolate</name>
        <dbReference type="ChEBI" id="CHEBI:57457"/>
    </ligand>
</feature>
<gene>
    <name evidence="7" type="primary">mnmE</name>
    <name evidence="7" type="synonym">trmE</name>
    <name evidence="8" type="ORF">BV394_08955</name>
</gene>
<comment type="subcellular location">
    <subcellularLocation>
        <location evidence="7">Cytoplasm</location>
    </subcellularLocation>
</comment>
<dbReference type="Gene3D" id="3.30.1360.120">
    <property type="entry name" value="Probable tRNA modification gtpase trme, domain 1"/>
    <property type="match status" value="1"/>
</dbReference>
<dbReference type="SUPFAM" id="SSF52540">
    <property type="entry name" value="P-loop containing nucleoside triphosphate hydrolases"/>
    <property type="match status" value="1"/>
</dbReference>
<dbReference type="Proteomes" id="UP000187266">
    <property type="component" value="Chromosome"/>
</dbReference>
<keyword evidence="9" id="KW-1185">Reference proteome</keyword>
<evidence type="ECO:0000256" key="7">
    <source>
        <dbReference type="HAMAP-Rule" id="MF_00379"/>
    </source>
</evidence>
<feature type="binding site" evidence="7">
    <location>
        <position position="242"/>
    </location>
    <ligand>
        <name>K(+)</name>
        <dbReference type="ChEBI" id="CHEBI:29103"/>
    </ligand>
</feature>
<dbReference type="EC" id="3.6.-.-" evidence="7"/>
<dbReference type="Gene3D" id="1.20.120.430">
    <property type="entry name" value="tRNA modification GTPase MnmE domain 2"/>
    <property type="match status" value="1"/>
</dbReference>
<dbReference type="InterPro" id="IPR005225">
    <property type="entry name" value="Small_GTP-bd"/>
</dbReference>
<dbReference type="InterPro" id="IPR027368">
    <property type="entry name" value="MnmE_dom2"/>
</dbReference>
<dbReference type="GO" id="GO:0005525">
    <property type="term" value="F:GTP binding"/>
    <property type="evidence" value="ECO:0007669"/>
    <property type="project" value="UniProtKB-UniRule"/>
</dbReference>
<dbReference type="RefSeq" id="WP_076979849.1">
    <property type="nucleotide sequence ID" value="NZ_CP019124.1"/>
</dbReference>
<keyword evidence="7" id="KW-0479">Metal-binding</keyword>
<feature type="binding site" evidence="7">
    <location>
        <begin position="242"/>
        <end position="248"/>
    </location>
    <ligand>
        <name>GTP</name>
        <dbReference type="ChEBI" id="CHEBI:37565"/>
    </ligand>
</feature>
<dbReference type="PANTHER" id="PTHR42714">
    <property type="entry name" value="TRNA MODIFICATION GTPASE GTPBP3"/>
    <property type="match status" value="1"/>
</dbReference>
<feature type="binding site" evidence="7">
    <location>
        <begin position="267"/>
        <end position="270"/>
    </location>
    <ligand>
        <name>GTP</name>
        <dbReference type="ChEBI" id="CHEBI:37565"/>
    </ligand>
</feature>
<evidence type="ECO:0000256" key="3">
    <source>
        <dbReference type="ARBA" id="ARBA00022741"/>
    </source>
</evidence>
<dbReference type="SUPFAM" id="SSF116878">
    <property type="entry name" value="TrmE connector domain"/>
    <property type="match status" value="1"/>
</dbReference>
<accession>A0A1U7DIY4</accession>
<sequence length="431" mass="46265">MDTVFATASGRGKAGVTVVRISGPRAWAVVESLAGALPAPRVASLRKLRDRKGDYLDEALVLTFAEGASFTGEQSAELHIHGSMATLAALSRELSEFEGLRLAEPGEFTRRALENGRLDLTQVEALGDLIEAETESQRRQALRVLDGELGRKTEAWRRDLIRAAALIEATIDFADEDVPTDVTPEVLELLTRVQAELEREIAGSFAAERVRDGFEVAIIGPPNAGKSTLLNAFAGRDAAITSDIAGTTRDIVEVRMDLGGLAVTMLDTAGLRSTEDRVEALGIERAIDRARKADLRVFLDVEGEGVDLSPEAGDLVVRAKADLNPPASTDVIGVSGKSGEGVGQLLRMIEERLSTRATSAASAVKERHRVAMTRTVSSLTEATRIVEGESDFAELGAEHIRIALRTLDALIGRVDVENVLDEIFSSFCLGK</sequence>
<dbReference type="InterPro" id="IPR018948">
    <property type="entry name" value="GTP-bd_TrmE_N"/>
</dbReference>
<dbReference type="InterPro" id="IPR006073">
    <property type="entry name" value="GTP-bd"/>
</dbReference>
<feature type="binding site" evidence="7">
    <location>
        <position position="431"/>
    </location>
    <ligand>
        <name>(6S)-5-formyl-5,6,7,8-tetrahydrofolate</name>
        <dbReference type="ChEBI" id="CHEBI:57457"/>
    </ligand>
</feature>
<comment type="function">
    <text evidence="7">Exhibits a very high intrinsic GTPase hydrolysis rate. Involved in the addition of a carboxymethylaminomethyl (cmnm) group at the wobble position (U34) of certain tRNAs, forming tRNA-cmnm(5)s(2)U34.</text>
</comment>
<comment type="caution">
    <text evidence="7">Lacks conserved residue(s) required for the propagation of feature annotation.</text>
</comment>
<dbReference type="Pfam" id="PF10396">
    <property type="entry name" value="TrmE_N"/>
    <property type="match status" value="1"/>
</dbReference>
<protein>
    <recommendedName>
        <fullName evidence="7">tRNA modification GTPase MnmE</fullName>
        <ecNumber evidence="7">3.6.-.-</ecNumber>
    </recommendedName>
</protein>
<feature type="binding site" evidence="7">
    <location>
        <position position="247"/>
    </location>
    <ligand>
        <name>K(+)</name>
        <dbReference type="ChEBI" id="CHEBI:29103"/>
    </ligand>
</feature>
<dbReference type="EMBL" id="CP019124">
    <property type="protein sequence ID" value="APX89828.1"/>
    <property type="molecule type" value="Genomic_DNA"/>
</dbReference>
<dbReference type="InterPro" id="IPR004520">
    <property type="entry name" value="GTPase_MnmE"/>
</dbReference>
<dbReference type="FunFam" id="3.30.1360.120:FF:000007">
    <property type="entry name" value="tRNA modification GTPase GTPBP3, mitochondrial"/>
    <property type="match status" value="1"/>
</dbReference>
<dbReference type="GO" id="GO:0002098">
    <property type="term" value="P:tRNA wobble uridine modification"/>
    <property type="evidence" value="ECO:0007669"/>
    <property type="project" value="TreeGrafter"/>
</dbReference>
<dbReference type="OrthoDB" id="9805918at2"/>
<dbReference type="AlphaFoldDB" id="A0A1U7DIY4"/>
<evidence type="ECO:0000313" key="9">
    <source>
        <dbReference type="Proteomes" id="UP000187266"/>
    </source>
</evidence>
<feature type="binding site" evidence="7">
    <location>
        <position position="77"/>
    </location>
    <ligand>
        <name>(6S)-5-formyl-5,6,7,8-tetrahydrofolate</name>
        <dbReference type="ChEBI" id="CHEBI:57457"/>
    </ligand>
</feature>
<comment type="cofactor">
    <cofactor evidence="7">
        <name>K(+)</name>
        <dbReference type="ChEBI" id="CHEBI:29103"/>
    </cofactor>
    <text evidence="7">Binds 1 potassium ion per subunit.</text>
</comment>
<keyword evidence="4 7" id="KW-0378">Hydrolase</keyword>
<evidence type="ECO:0000256" key="4">
    <source>
        <dbReference type="ARBA" id="ARBA00022801"/>
    </source>
</evidence>
<name>A0A1U7DIY4_9RHOB</name>
<keyword evidence="7" id="KW-0963">Cytoplasm</keyword>
<feature type="binding site" evidence="7">
    <location>
        <begin position="223"/>
        <end position="228"/>
    </location>
    <ligand>
        <name>GTP</name>
        <dbReference type="ChEBI" id="CHEBI:37565"/>
    </ligand>
</feature>
<proteinExistence type="inferred from homology"/>
<comment type="subunit">
    <text evidence="7">Homodimer. Heterotetramer of two MnmE and two MnmG subunits.</text>
</comment>
<keyword evidence="6 7" id="KW-0342">GTP-binding</keyword>
<dbReference type="Gene3D" id="3.40.50.300">
    <property type="entry name" value="P-loop containing nucleotide triphosphate hydrolases"/>
    <property type="match status" value="1"/>
</dbReference>
<dbReference type="NCBIfam" id="TIGR00231">
    <property type="entry name" value="small_GTP"/>
    <property type="match status" value="1"/>
</dbReference>
<dbReference type="InterPro" id="IPR027266">
    <property type="entry name" value="TrmE/GcvT-like"/>
</dbReference>
<evidence type="ECO:0000256" key="6">
    <source>
        <dbReference type="ARBA" id="ARBA00023134"/>
    </source>
</evidence>
<feature type="binding site" evidence="7">
    <location>
        <position position="223"/>
    </location>
    <ligand>
        <name>K(+)</name>
        <dbReference type="ChEBI" id="CHEBI:29103"/>
    </ligand>
</feature>
<dbReference type="Pfam" id="PF12631">
    <property type="entry name" value="MnmE_helical"/>
    <property type="match status" value="1"/>
</dbReference>
<dbReference type="GO" id="GO:0005737">
    <property type="term" value="C:cytoplasm"/>
    <property type="evidence" value="ECO:0007669"/>
    <property type="project" value="UniProtKB-SubCell"/>
</dbReference>
<organism evidence="8 9">
    <name type="scientific">Brevirhabdus pacifica</name>
    <dbReference type="NCBI Taxonomy" id="1267768"/>
    <lineage>
        <taxon>Bacteria</taxon>
        <taxon>Pseudomonadati</taxon>
        <taxon>Pseudomonadota</taxon>
        <taxon>Alphaproteobacteria</taxon>
        <taxon>Rhodobacterales</taxon>
        <taxon>Paracoccaceae</taxon>
        <taxon>Brevirhabdus</taxon>
    </lineage>
</organism>
<feature type="binding site" evidence="7">
    <location>
        <position position="20"/>
    </location>
    <ligand>
        <name>(6S)-5-formyl-5,6,7,8-tetrahydrofolate</name>
        <dbReference type="ChEBI" id="CHEBI:57457"/>
    </ligand>
</feature>
<feature type="binding site" evidence="7">
    <location>
        <position position="227"/>
    </location>
    <ligand>
        <name>Mg(2+)</name>
        <dbReference type="ChEBI" id="CHEBI:18420"/>
    </ligand>
</feature>
<dbReference type="PANTHER" id="PTHR42714:SF2">
    <property type="entry name" value="TRNA MODIFICATION GTPASE GTPBP3, MITOCHONDRIAL"/>
    <property type="match status" value="1"/>
</dbReference>
<dbReference type="InterPro" id="IPR031168">
    <property type="entry name" value="G_TrmE"/>
</dbReference>
<comment type="similarity">
    <text evidence="1 7">Belongs to the TRAFAC class TrmE-Era-EngA-EngB-Septin-like GTPase superfamily. TrmE GTPase family.</text>
</comment>
<keyword evidence="5 7" id="KW-0630">Potassium</keyword>
<evidence type="ECO:0000256" key="5">
    <source>
        <dbReference type="ARBA" id="ARBA00022958"/>
    </source>
</evidence>
<dbReference type="InterPro" id="IPR027417">
    <property type="entry name" value="P-loop_NTPase"/>
</dbReference>
<dbReference type="STRING" id="1267768.BV394_08955"/>
<dbReference type="GO" id="GO:0030488">
    <property type="term" value="P:tRNA methylation"/>
    <property type="evidence" value="ECO:0007669"/>
    <property type="project" value="TreeGrafter"/>
</dbReference>
<accession>A0A2M9DB61</accession>
<dbReference type="GO" id="GO:0003924">
    <property type="term" value="F:GTPase activity"/>
    <property type="evidence" value="ECO:0007669"/>
    <property type="project" value="UniProtKB-UniRule"/>
</dbReference>
<dbReference type="CDD" id="cd14858">
    <property type="entry name" value="TrmE_N"/>
    <property type="match status" value="1"/>
</dbReference>
<dbReference type="InterPro" id="IPR025867">
    <property type="entry name" value="MnmE_helical"/>
</dbReference>
<keyword evidence="3 7" id="KW-0547">Nucleotide-binding</keyword>